<dbReference type="EMBL" id="JELX01000799">
    <property type="protein sequence ID" value="KYF61447.1"/>
    <property type="molecule type" value="Genomic_DNA"/>
</dbReference>
<accession>A0A150Q0A5</accession>
<organism evidence="1 2">
    <name type="scientific">Sorangium cellulosum</name>
    <name type="common">Polyangium cellulosum</name>
    <dbReference type="NCBI Taxonomy" id="56"/>
    <lineage>
        <taxon>Bacteria</taxon>
        <taxon>Pseudomonadati</taxon>
        <taxon>Myxococcota</taxon>
        <taxon>Polyangia</taxon>
        <taxon>Polyangiales</taxon>
        <taxon>Polyangiaceae</taxon>
        <taxon>Sorangium</taxon>
    </lineage>
</organism>
<protein>
    <submittedName>
        <fullName evidence="1">Uncharacterized protein</fullName>
    </submittedName>
</protein>
<sequence>MSLTSTPRRLGRATAAILFIGLASCRTGGTKACTEAACGDHLEIQFEPELVATGRYHFMIDLDGVTRRCAASLPGPGQQEFMAECSIRQGNGSLAGVTVYGVRPKVVALRVVRDQAVLMDTRVAPFYDVERPNGPDCPPECSVARVTVGIKEPAPGVQR</sequence>
<reference evidence="1 2" key="1">
    <citation type="submission" date="2014-02" db="EMBL/GenBank/DDBJ databases">
        <title>The small core and large imbalanced accessory genome model reveals a collaborative survival strategy of Sorangium cellulosum strains in nature.</title>
        <authorList>
            <person name="Han K."/>
            <person name="Peng R."/>
            <person name="Blom J."/>
            <person name="Li Y.-Z."/>
        </authorList>
    </citation>
    <scope>NUCLEOTIDE SEQUENCE [LARGE SCALE GENOMIC DNA]</scope>
    <source>
        <strain evidence="1 2">So0157-18</strain>
    </source>
</reference>
<dbReference type="Proteomes" id="UP000075604">
    <property type="component" value="Unassembled WGS sequence"/>
</dbReference>
<dbReference type="AlphaFoldDB" id="A0A150Q0A5"/>
<gene>
    <name evidence="1" type="ORF">BE04_06475</name>
</gene>
<evidence type="ECO:0000313" key="2">
    <source>
        <dbReference type="Proteomes" id="UP000075604"/>
    </source>
</evidence>
<evidence type="ECO:0000313" key="1">
    <source>
        <dbReference type="EMBL" id="KYF61447.1"/>
    </source>
</evidence>
<comment type="caution">
    <text evidence="1">The sequence shown here is derived from an EMBL/GenBank/DDBJ whole genome shotgun (WGS) entry which is preliminary data.</text>
</comment>
<name>A0A150Q0A5_SORCE</name>
<proteinExistence type="predicted"/>